<dbReference type="EC" id="4.2.1.113" evidence="4"/>
<dbReference type="InterPro" id="IPR029065">
    <property type="entry name" value="Enolase_C-like"/>
</dbReference>
<name>A0ABW4XQE3_9GAMM</name>
<dbReference type="Proteomes" id="UP001597380">
    <property type="component" value="Unassembled WGS sequence"/>
</dbReference>
<dbReference type="PANTHER" id="PTHR48073">
    <property type="entry name" value="O-SUCCINYLBENZOATE SYNTHASE-RELATED"/>
    <property type="match status" value="1"/>
</dbReference>
<dbReference type="SMART" id="SM00922">
    <property type="entry name" value="MR_MLE"/>
    <property type="match status" value="1"/>
</dbReference>
<dbReference type="SFLD" id="SFLDG00180">
    <property type="entry name" value="muconate_cycloisomerase"/>
    <property type="match status" value="1"/>
</dbReference>
<dbReference type="PANTHER" id="PTHR48073:SF2">
    <property type="entry name" value="O-SUCCINYLBENZOATE SYNTHASE"/>
    <property type="match status" value="1"/>
</dbReference>
<organism evidence="6 7">
    <name type="scientific">Corallincola platygyrae</name>
    <dbReference type="NCBI Taxonomy" id="1193278"/>
    <lineage>
        <taxon>Bacteria</taxon>
        <taxon>Pseudomonadati</taxon>
        <taxon>Pseudomonadota</taxon>
        <taxon>Gammaproteobacteria</taxon>
        <taxon>Alteromonadales</taxon>
        <taxon>Psychromonadaceae</taxon>
        <taxon>Corallincola</taxon>
    </lineage>
</organism>
<dbReference type="SFLD" id="SFLDF00009">
    <property type="entry name" value="o-succinylbenzoate_synthase"/>
    <property type="match status" value="1"/>
</dbReference>
<dbReference type="SFLD" id="SFLDS00001">
    <property type="entry name" value="Enolase"/>
    <property type="match status" value="1"/>
</dbReference>
<sequence length="316" mass="34820">MAHPIAASLFYSKVPLTQPLTWRGEQKDQREAAIVQLNWDNGEVSWGEIAPLPGFSKESLQQAIDSARYHLRALLDQTNHVAPEPSVAFGIDCALQSIDIAAEPSQRAMLLQGEPAEILEKIELMPKLPRCIKLKVSRAPLPQEIKLLEAIQAQMPVTQIRLDANQGWKFEDALSFFRGINAEQLSFIEEPCDTLAATVCLGASGCPVALDEHLQDEMFTPTAFEGLRALVIKPTLVGSLARCQQLVDWAKQHKISVVVSASYESSLGTSQLAALAQRWAPSEIPGLDTLHYLQPHALPDTAGQNLPSHWQPLWQS</sequence>
<dbReference type="Pfam" id="PF21508">
    <property type="entry name" value="MenC_N"/>
    <property type="match status" value="1"/>
</dbReference>
<dbReference type="InterPro" id="IPR029017">
    <property type="entry name" value="Enolase-like_N"/>
</dbReference>
<dbReference type="RefSeq" id="WP_345339363.1">
    <property type="nucleotide sequence ID" value="NZ_BAABLI010000008.1"/>
</dbReference>
<protein>
    <recommendedName>
        <fullName evidence="4">o-succinylbenzoate synthase</fullName>
        <ecNumber evidence="4">4.2.1.113</ecNumber>
    </recommendedName>
</protein>
<dbReference type="InterPro" id="IPR041338">
    <property type="entry name" value="OSBS_N"/>
</dbReference>
<dbReference type="NCBIfam" id="NF003473">
    <property type="entry name" value="PRK05105.1"/>
    <property type="match status" value="1"/>
</dbReference>
<dbReference type="Gene3D" id="3.20.20.120">
    <property type="entry name" value="Enolase-like C-terminal domain"/>
    <property type="match status" value="1"/>
</dbReference>
<accession>A0ABW4XQE3</accession>
<gene>
    <name evidence="6" type="primary">menC</name>
    <name evidence="6" type="ORF">ACFSJ3_09720</name>
</gene>
<dbReference type="InterPro" id="IPR013342">
    <property type="entry name" value="Mandelate_racemase_C"/>
</dbReference>
<keyword evidence="7" id="KW-1185">Reference proteome</keyword>
<keyword evidence="2" id="KW-0460">Magnesium</keyword>
<evidence type="ECO:0000256" key="3">
    <source>
        <dbReference type="ARBA" id="ARBA00023239"/>
    </source>
</evidence>
<dbReference type="SUPFAM" id="SSF54826">
    <property type="entry name" value="Enolase N-terminal domain-like"/>
    <property type="match status" value="1"/>
</dbReference>
<proteinExistence type="predicted"/>
<dbReference type="InterPro" id="IPR018110">
    <property type="entry name" value="Mandel_Rmase/mucon_lact_enz_CS"/>
</dbReference>
<keyword evidence="1" id="KW-0479">Metal-binding</keyword>
<evidence type="ECO:0000256" key="4">
    <source>
        <dbReference type="NCBIfam" id="TIGR01927"/>
    </source>
</evidence>
<dbReference type="EMBL" id="JBHUHT010000012">
    <property type="protein sequence ID" value="MFD2096259.1"/>
    <property type="molecule type" value="Genomic_DNA"/>
</dbReference>
<dbReference type="Pfam" id="PF13378">
    <property type="entry name" value="MR_MLE_C"/>
    <property type="match status" value="1"/>
</dbReference>
<dbReference type="PROSITE" id="PS00909">
    <property type="entry name" value="MR_MLE_2"/>
    <property type="match status" value="1"/>
</dbReference>
<evidence type="ECO:0000259" key="5">
    <source>
        <dbReference type="SMART" id="SM00922"/>
    </source>
</evidence>
<dbReference type="SUPFAM" id="SSF51604">
    <property type="entry name" value="Enolase C-terminal domain-like"/>
    <property type="match status" value="1"/>
</dbReference>
<reference evidence="7" key="1">
    <citation type="journal article" date="2019" name="Int. J. Syst. Evol. Microbiol.">
        <title>The Global Catalogue of Microorganisms (GCM) 10K type strain sequencing project: providing services to taxonomists for standard genome sequencing and annotation.</title>
        <authorList>
            <consortium name="The Broad Institute Genomics Platform"/>
            <consortium name="The Broad Institute Genome Sequencing Center for Infectious Disease"/>
            <person name="Wu L."/>
            <person name="Ma J."/>
        </authorList>
    </citation>
    <scope>NUCLEOTIDE SEQUENCE [LARGE SCALE GENOMIC DNA]</scope>
    <source>
        <strain evidence="7">CGMCC 1.10992</strain>
    </source>
</reference>
<evidence type="ECO:0000313" key="7">
    <source>
        <dbReference type="Proteomes" id="UP001597380"/>
    </source>
</evidence>
<keyword evidence="3 6" id="KW-0456">Lyase</keyword>
<evidence type="ECO:0000256" key="1">
    <source>
        <dbReference type="ARBA" id="ARBA00022723"/>
    </source>
</evidence>
<dbReference type="GO" id="GO:0043748">
    <property type="term" value="F:O-succinylbenzoate synthase activity"/>
    <property type="evidence" value="ECO:0007669"/>
    <property type="project" value="UniProtKB-EC"/>
</dbReference>
<evidence type="ECO:0000256" key="2">
    <source>
        <dbReference type="ARBA" id="ARBA00022842"/>
    </source>
</evidence>
<feature type="domain" description="Mandelate racemase/muconate lactonizing enzyme C-terminal" evidence="5">
    <location>
        <begin position="115"/>
        <end position="206"/>
    </location>
</feature>
<dbReference type="NCBIfam" id="TIGR01927">
    <property type="entry name" value="menC_gam_Gplu"/>
    <property type="match status" value="1"/>
</dbReference>
<dbReference type="InterPro" id="IPR036849">
    <property type="entry name" value="Enolase-like_C_sf"/>
</dbReference>
<dbReference type="CDD" id="cd03320">
    <property type="entry name" value="OSBS"/>
    <property type="match status" value="1"/>
</dbReference>
<evidence type="ECO:0000313" key="6">
    <source>
        <dbReference type="EMBL" id="MFD2096259.1"/>
    </source>
</evidence>
<comment type="caution">
    <text evidence="6">The sequence shown here is derived from an EMBL/GenBank/DDBJ whole genome shotgun (WGS) entry which is preliminary data.</text>
</comment>
<dbReference type="Gene3D" id="3.30.390.10">
    <property type="entry name" value="Enolase-like, N-terminal domain"/>
    <property type="match status" value="1"/>
</dbReference>